<dbReference type="GO" id="GO:0003677">
    <property type="term" value="F:DNA binding"/>
    <property type="evidence" value="ECO:0007669"/>
    <property type="project" value="InterPro"/>
</dbReference>
<dbReference type="InterPro" id="IPR010982">
    <property type="entry name" value="Lambda_DNA-bd_dom_sf"/>
</dbReference>
<dbReference type="InterPro" id="IPR001387">
    <property type="entry name" value="Cro/C1-type_HTH"/>
</dbReference>
<evidence type="ECO:0000259" key="1">
    <source>
        <dbReference type="PROSITE" id="PS50943"/>
    </source>
</evidence>
<dbReference type="Gene3D" id="1.10.260.40">
    <property type="entry name" value="lambda repressor-like DNA-binding domains"/>
    <property type="match status" value="1"/>
</dbReference>
<feature type="domain" description="HTH cro/C1-type" evidence="1">
    <location>
        <begin position="61"/>
        <end position="115"/>
    </location>
</feature>
<dbReference type="SMART" id="SM00530">
    <property type="entry name" value="HTH_XRE"/>
    <property type="match status" value="1"/>
</dbReference>
<keyword evidence="3" id="KW-1185">Reference proteome</keyword>
<protein>
    <submittedName>
        <fullName evidence="2">XRE family transcriptional regulator</fullName>
    </submittedName>
</protein>
<sequence length="119" mass="13194">MNVRFVTTPEGEEMAVLPRAEFEALTAAVDHAKAVADYRAGRLPGLTPDEARQLVVAVSPLWFWRKHRRLTQSALAAQASIAQNYLSDIENGKRVGSVELWLRLSRILDVPVDALVDEA</sequence>
<dbReference type="AlphaFoldDB" id="A0A3S0A3Q2"/>
<dbReference type="Pfam" id="PF01381">
    <property type="entry name" value="HTH_3"/>
    <property type="match status" value="1"/>
</dbReference>
<evidence type="ECO:0000313" key="2">
    <source>
        <dbReference type="EMBL" id="RST88191.1"/>
    </source>
</evidence>
<accession>A0A3S0A3Q2</accession>
<dbReference type="CDD" id="cd00093">
    <property type="entry name" value="HTH_XRE"/>
    <property type="match status" value="1"/>
</dbReference>
<evidence type="ECO:0000313" key="3">
    <source>
        <dbReference type="Proteomes" id="UP000278398"/>
    </source>
</evidence>
<proteinExistence type="predicted"/>
<dbReference type="RefSeq" id="WP_126697732.1">
    <property type="nucleotide sequence ID" value="NZ_RWKW01000003.1"/>
</dbReference>
<dbReference type="PROSITE" id="PS50943">
    <property type="entry name" value="HTH_CROC1"/>
    <property type="match status" value="1"/>
</dbReference>
<dbReference type="Proteomes" id="UP000278398">
    <property type="component" value="Unassembled WGS sequence"/>
</dbReference>
<dbReference type="EMBL" id="RWKW01000003">
    <property type="protein sequence ID" value="RST88191.1"/>
    <property type="molecule type" value="Genomic_DNA"/>
</dbReference>
<gene>
    <name evidence="2" type="ORF">EJC49_01715</name>
</gene>
<dbReference type="OrthoDB" id="407979at2"/>
<organism evidence="2 3">
    <name type="scientific">Aquibium carbonis</name>
    <dbReference type="NCBI Taxonomy" id="2495581"/>
    <lineage>
        <taxon>Bacteria</taxon>
        <taxon>Pseudomonadati</taxon>
        <taxon>Pseudomonadota</taxon>
        <taxon>Alphaproteobacteria</taxon>
        <taxon>Hyphomicrobiales</taxon>
        <taxon>Phyllobacteriaceae</taxon>
        <taxon>Aquibium</taxon>
    </lineage>
</organism>
<comment type="caution">
    <text evidence="2">The sequence shown here is derived from an EMBL/GenBank/DDBJ whole genome shotgun (WGS) entry which is preliminary data.</text>
</comment>
<dbReference type="SUPFAM" id="SSF47413">
    <property type="entry name" value="lambda repressor-like DNA-binding domains"/>
    <property type="match status" value="1"/>
</dbReference>
<name>A0A3S0A3Q2_9HYPH</name>
<reference evidence="2 3" key="1">
    <citation type="submission" date="2018-12" db="EMBL/GenBank/DDBJ databases">
        <title>Mesorhizobium carbonis sp. nov., isolated from coal mine water.</title>
        <authorList>
            <person name="Xin W."/>
            <person name="Xu Z."/>
            <person name="Xiang F."/>
            <person name="Zhang J."/>
            <person name="Xi L."/>
            <person name="Liu J."/>
        </authorList>
    </citation>
    <scope>NUCLEOTIDE SEQUENCE [LARGE SCALE GENOMIC DNA]</scope>
    <source>
        <strain evidence="2 3">B2.3</strain>
    </source>
</reference>